<organism evidence="1 2">
    <name type="scientific">Funneliformis geosporum</name>
    <dbReference type="NCBI Taxonomy" id="1117311"/>
    <lineage>
        <taxon>Eukaryota</taxon>
        <taxon>Fungi</taxon>
        <taxon>Fungi incertae sedis</taxon>
        <taxon>Mucoromycota</taxon>
        <taxon>Glomeromycotina</taxon>
        <taxon>Glomeromycetes</taxon>
        <taxon>Glomerales</taxon>
        <taxon>Glomeraceae</taxon>
        <taxon>Funneliformis</taxon>
    </lineage>
</organism>
<feature type="non-terminal residue" evidence="1">
    <location>
        <position position="1"/>
    </location>
</feature>
<dbReference type="Proteomes" id="UP001153678">
    <property type="component" value="Unassembled WGS sequence"/>
</dbReference>
<evidence type="ECO:0000313" key="2">
    <source>
        <dbReference type="Proteomes" id="UP001153678"/>
    </source>
</evidence>
<dbReference type="EMBL" id="CAMKVN010012240">
    <property type="protein sequence ID" value="CAI2195280.1"/>
    <property type="molecule type" value="Genomic_DNA"/>
</dbReference>
<gene>
    <name evidence="1" type="ORF">FWILDA_LOCUS16997</name>
</gene>
<proteinExistence type="predicted"/>
<accession>A0A9W4T830</accession>
<comment type="caution">
    <text evidence="1">The sequence shown here is derived from an EMBL/GenBank/DDBJ whole genome shotgun (WGS) entry which is preliminary data.</text>
</comment>
<feature type="non-terminal residue" evidence="1">
    <location>
        <position position="46"/>
    </location>
</feature>
<reference evidence="1" key="1">
    <citation type="submission" date="2022-08" db="EMBL/GenBank/DDBJ databases">
        <authorList>
            <person name="Kallberg Y."/>
            <person name="Tangrot J."/>
            <person name="Rosling A."/>
        </authorList>
    </citation>
    <scope>NUCLEOTIDE SEQUENCE</scope>
    <source>
        <strain evidence="1">Wild A</strain>
    </source>
</reference>
<sequence length="46" mass="5273">IKDLGNLKELLAGWKLSEILTFLDNRKQVIQYLNIELTTKGVELSN</sequence>
<protein>
    <submittedName>
        <fullName evidence="1">13896_t:CDS:1</fullName>
    </submittedName>
</protein>
<keyword evidence="2" id="KW-1185">Reference proteome</keyword>
<dbReference type="AlphaFoldDB" id="A0A9W4T830"/>
<name>A0A9W4T830_9GLOM</name>
<evidence type="ECO:0000313" key="1">
    <source>
        <dbReference type="EMBL" id="CAI2195280.1"/>
    </source>
</evidence>